<dbReference type="AlphaFoldDB" id="A0A1B7NKN1"/>
<evidence type="ECO:0000313" key="3">
    <source>
        <dbReference type="Proteomes" id="UP000091918"/>
    </source>
</evidence>
<sequence>MGAYVIALSLLSKPGLDLFLFPAHNPLQKFVQPPLTARDQVDGPKVCFVYHPYPPPGRTLKVAHHERGSGERRGEEHRDMEGQEADQTPRGSSWKWDVHDLVDYP</sequence>
<dbReference type="EMBL" id="LGUA01002789">
    <property type="protein sequence ID" value="OAX77335.1"/>
    <property type="molecule type" value="Genomic_DNA"/>
</dbReference>
<comment type="caution">
    <text evidence="2">The sequence shown here is derived from an EMBL/GenBank/DDBJ whole genome shotgun (WGS) entry which is preliminary data.</text>
</comment>
<protein>
    <submittedName>
        <fullName evidence="2">Eukaryotic peptide chain release factor subunit 1</fullName>
    </submittedName>
</protein>
<organism evidence="2 3">
    <name type="scientific">Emergomyces africanus</name>
    <dbReference type="NCBI Taxonomy" id="1955775"/>
    <lineage>
        <taxon>Eukaryota</taxon>
        <taxon>Fungi</taxon>
        <taxon>Dikarya</taxon>
        <taxon>Ascomycota</taxon>
        <taxon>Pezizomycotina</taxon>
        <taxon>Eurotiomycetes</taxon>
        <taxon>Eurotiomycetidae</taxon>
        <taxon>Onygenales</taxon>
        <taxon>Ajellomycetaceae</taxon>
        <taxon>Emergomyces</taxon>
    </lineage>
</organism>
<gene>
    <name evidence="2" type="ORF">ACJ72_08368</name>
</gene>
<reference evidence="2 3" key="1">
    <citation type="submission" date="2015-07" db="EMBL/GenBank/DDBJ databases">
        <title>Emmonsia species relationships and genome sequence.</title>
        <authorList>
            <person name="Cuomo C.A."/>
            <person name="Schwartz I.S."/>
            <person name="Kenyon C."/>
            <person name="de Hoog G.S."/>
            <person name="Govender N.P."/>
            <person name="Botha A."/>
            <person name="Moreno L."/>
            <person name="de Vries M."/>
            <person name="Munoz J.F."/>
            <person name="Stielow J.B."/>
        </authorList>
    </citation>
    <scope>NUCLEOTIDE SEQUENCE [LARGE SCALE GENOMIC DNA]</scope>
    <source>
        <strain evidence="2 3">CBS 136260</strain>
    </source>
</reference>
<feature type="compositionally biased region" description="Basic and acidic residues" evidence="1">
    <location>
        <begin position="63"/>
        <end position="81"/>
    </location>
</feature>
<name>A0A1B7NKN1_9EURO</name>
<proteinExistence type="predicted"/>
<accession>A0A1B7NKN1</accession>
<feature type="compositionally biased region" description="Basic and acidic residues" evidence="1">
    <location>
        <begin position="96"/>
        <end position="105"/>
    </location>
</feature>
<evidence type="ECO:0000256" key="1">
    <source>
        <dbReference type="SAM" id="MobiDB-lite"/>
    </source>
</evidence>
<keyword evidence="3" id="KW-1185">Reference proteome</keyword>
<feature type="region of interest" description="Disordered" evidence="1">
    <location>
        <begin position="59"/>
        <end position="105"/>
    </location>
</feature>
<dbReference type="Proteomes" id="UP000091918">
    <property type="component" value="Unassembled WGS sequence"/>
</dbReference>
<evidence type="ECO:0000313" key="2">
    <source>
        <dbReference type="EMBL" id="OAX77335.1"/>
    </source>
</evidence>